<dbReference type="SUPFAM" id="SSF52540">
    <property type="entry name" value="P-loop containing nucleoside triphosphate hydrolases"/>
    <property type="match status" value="1"/>
</dbReference>
<gene>
    <name evidence="3" type="ORF">DMB84_020225</name>
</gene>
<dbReference type="Pfam" id="PF13166">
    <property type="entry name" value="AAA_13"/>
    <property type="match status" value="1"/>
</dbReference>
<feature type="coiled-coil region" evidence="1">
    <location>
        <begin position="363"/>
        <end position="451"/>
    </location>
</feature>
<name>A0AA93AIW0_9GAMM</name>
<dbReference type="AlphaFoldDB" id="A0AA93AIW0"/>
<protein>
    <recommendedName>
        <fullName evidence="2">Protein CR006 P-loop domain-containing protein</fullName>
    </recommendedName>
</protein>
<reference evidence="3 4" key="1">
    <citation type="submission" date="2018-11" db="EMBL/GenBank/DDBJ databases">
        <title>Draft genome sequences of proposed Pectobacterium aquaticum sp. nov. isolated in France from fresh water.</title>
        <authorList>
            <person name="Pedron J."/>
            <person name="Barny M.A."/>
        </authorList>
    </citation>
    <scope>NUCLEOTIDE SEQUENCE [LARGE SCALE GENOMIC DNA]</scope>
    <source>
        <strain evidence="3 4">A127-S21-F16</strain>
    </source>
</reference>
<dbReference type="RefSeq" id="WP_116167281.1">
    <property type="nucleotide sequence ID" value="NZ_QHJS02000123.1"/>
</dbReference>
<dbReference type="PANTHER" id="PTHR32182:SF22">
    <property type="entry name" value="ATP-DEPENDENT ENDONUCLEASE, OLD FAMILY-RELATED"/>
    <property type="match status" value="1"/>
</dbReference>
<dbReference type="Gene3D" id="3.40.50.300">
    <property type="entry name" value="P-loop containing nucleotide triphosphate hydrolases"/>
    <property type="match status" value="2"/>
</dbReference>
<evidence type="ECO:0000313" key="3">
    <source>
        <dbReference type="EMBL" id="RRO10837.1"/>
    </source>
</evidence>
<organism evidence="3 4">
    <name type="scientific">Pectobacterium aquaticum</name>
    <dbReference type="NCBI Taxonomy" id="2204145"/>
    <lineage>
        <taxon>Bacteria</taxon>
        <taxon>Pseudomonadati</taxon>
        <taxon>Pseudomonadota</taxon>
        <taxon>Gammaproteobacteria</taxon>
        <taxon>Enterobacterales</taxon>
        <taxon>Pectobacteriaceae</taxon>
        <taxon>Pectobacterium</taxon>
    </lineage>
</organism>
<accession>A0AA93AIW0</accession>
<keyword evidence="1" id="KW-0175">Coiled coil</keyword>
<evidence type="ECO:0000256" key="1">
    <source>
        <dbReference type="SAM" id="Coils"/>
    </source>
</evidence>
<evidence type="ECO:0000259" key="2">
    <source>
        <dbReference type="Pfam" id="PF13166"/>
    </source>
</evidence>
<dbReference type="EMBL" id="QHJS02000123">
    <property type="protein sequence ID" value="RRO10837.1"/>
    <property type="molecule type" value="Genomic_DNA"/>
</dbReference>
<dbReference type="GO" id="GO:0000731">
    <property type="term" value="P:DNA synthesis involved in DNA repair"/>
    <property type="evidence" value="ECO:0007669"/>
    <property type="project" value="TreeGrafter"/>
</dbReference>
<feature type="domain" description="Protein CR006 P-loop" evidence="2">
    <location>
        <begin position="18"/>
        <end position="708"/>
    </location>
</feature>
<dbReference type="Proteomes" id="UP000256540">
    <property type="component" value="Unassembled WGS sequence"/>
</dbReference>
<proteinExistence type="predicted"/>
<evidence type="ECO:0000313" key="4">
    <source>
        <dbReference type="Proteomes" id="UP000256540"/>
    </source>
</evidence>
<sequence>MSLLKIKNVKSYSQDTSVDIDLSKKINLIYGQNGSGKSTISGYFYKPQNSDYKNCSFSDGDRYRYIVYNSEFVEDSFYHKKEQPGIFTLSQGNKDVLELIKDSEKKIVTLKSKITRLESSCQEKDEMMAKLSNTCKDSVWNKSSHVRRTELSELMERSLRKETFYQRITSQSEKKDINTDDLLKEYRELKNNQGVSYSLISLPQPPYLTKEQCDLLLTSLVPSTDSYLSKLIQQLSNADWVKAGLSYTQGEQCPFCQKNTIDEEFINSIKSIFDETYERTLISLKELRDEYISSCNEYNEKIIPSIASSNYVSESDNVWDVIEHVKSTLKANVKLIQDKIDKPSSRISIIDILANSEIISKSIDNYNEEMKIINDKVSNYNNSIQDIKNKTWSALRNICDDIIVNQDKNLSELVKEKQDLVNDMENIKKELQDENEKIAAYRKQVSNMDETVDKINSSLLTLGLSHLKIKKAKESNFFQIHRGDDNVEIYKTLSEGEKTIITFLYFLECCGGQLDGDEDSSKEKMIIIDDPISSLSHDYIYEISSLIQYRIIKGLSSDSKVVILTHNLFFFQEMLKLAPSKDSNFEKKYNLFRVVKNETSNIISMKKDDVKNEYESFWMVLKNVKDGVINSVVLPNVMRNILEYYFSFSCKTEKLNEILGQLADSEVDINYKSFCRYMHRGSHSDSSNINNLGRTSSDKYFEIFKEIFVKTDNLSHYNKMLGIKEEGLSE</sequence>
<comment type="caution">
    <text evidence="3">The sequence shown here is derived from an EMBL/GenBank/DDBJ whole genome shotgun (WGS) entry which is preliminary data.</text>
</comment>
<dbReference type="InterPro" id="IPR027417">
    <property type="entry name" value="P-loop_NTPase"/>
</dbReference>
<dbReference type="PANTHER" id="PTHR32182">
    <property type="entry name" value="DNA REPLICATION AND REPAIR PROTEIN RECF"/>
    <property type="match status" value="1"/>
</dbReference>
<dbReference type="InterPro" id="IPR026866">
    <property type="entry name" value="CR006_AAA"/>
</dbReference>
<dbReference type="GO" id="GO:0006302">
    <property type="term" value="P:double-strand break repair"/>
    <property type="evidence" value="ECO:0007669"/>
    <property type="project" value="TreeGrafter"/>
</dbReference>